<dbReference type="Proteomes" id="UP000753908">
    <property type="component" value="Unassembled WGS sequence"/>
</dbReference>
<feature type="compositionally biased region" description="Polar residues" evidence="1">
    <location>
        <begin position="970"/>
        <end position="1004"/>
    </location>
</feature>
<feature type="compositionally biased region" description="Polar residues" evidence="1">
    <location>
        <begin position="506"/>
        <end position="534"/>
    </location>
</feature>
<feature type="region of interest" description="Disordered" evidence="1">
    <location>
        <begin position="962"/>
        <end position="1004"/>
    </location>
</feature>
<reference evidence="2" key="2">
    <citation type="journal article" date="2022" name="Microbiol. Resour. Announc.">
        <title>Metagenome Sequencing to Explore Phylogenomics of Terrestrial Cyanobacteria.</title>
        <authorList>
            <person name="Ward R.D."/>
            <person name="Stajich J.E."/>
            <person name="Johansen J.R."/>
            <person name="Huntemann M."/>
            <person name="Clum A."/>
            <person name="Foster B."/>
            <person name="Foster B."/>
            <person name="Roux S."/>
            <person name="Palaniappan K."/>
            <person name="Varghese N."/>
            <person name="Mukherjee S."/>
            <person name="Reddy T.B.K."/>
            <person name="Daum C."/>
            <person name="Copeland A."/>
            <person name="Chen I.A."/>
            <person name="Ivanova N.N."/>
            <person name="Kyrpides N.C."/>
            <person name="Shapiro N."/>
            <person name="Eloe-Fadrosh E.A."/>
            <person name="Pietrasiak N."/>
        </authorList>
    </citation>
    <scope>NUCLEOTIDE SEQUENCE</scope>
    <source>
        <strain evidence="2">CPER-KK1</strain>
    </source>
</reference>
<evidence type="ECO:0000313" key="2">
    <source>
        <dbReference type="EMBL" id="MBW4547720.1"/>
    </source>
</evidence>
<name>A0A951PP92_9CYAN</name>
<gene>
    <name evidence="2" type="ORF">KME25_25245</name>
</gene>
<comment type="caution">
    <text evidence="2">The sequence shown here is derived from an EMBL/GenBank/DDBJ whole genome shotgun (WGS) entry which is preliminary data.</text>
</comment>
<evidence type="ECO:0000313" key="3">
    <source>
        <dbReference type="Proteomes" id="UP000753908"/>
    </source>
</evidence>
<feature type="compositionally biased region" description="Basic and acidic residues" evidence="1">
    <location>
        <begin position="826"/>
        <end position="849"/>
    </location>
</feature>
<dbReference type="EMBL" id="JAHHIF010000047">
    <property type="protein sequence ID" value="MBW4547720.1"/>
    <property type="molecule type" value="Genomic_DNA"/>
</dbReference>
<reference evidence="2" key="1">
    <citation type="submission" date="2021-05" db="EMBL/GenBank/DDBJ databases">
        <authorList>
            <person name="Pietrasiak N."/>
            <person name="Ward R."/>
            <person name="Stajich J.E."/>
            <person name="Kurbessoian T."/>
        </authorList>
    </citation>
    <scope>NUCLEOTIDE SEQUENCE</scope>
    <source>
        <strain evidence="2">CPER-KK1</strain>
    </source>
</reference>
<feature type="region of interest" description="Disordered" evidence="1">
    <location>
        <begin position="386"/>
        <end position="421"/>
    </location>
</feature>
<feature type="region of interest" description="Disordered" evidence="1">
    <location>
        <begin position="506"/>
        <end position="535"/>
    </location>
</feature>
<sequence>MTFQKDIQSLIADIDGILPKAGSRLPWSKPGDIAQERRVLERVRSYLVSLQQNGAVPEQRPANPALPEGVKEIVEAVTQEMDFLRADLLHPLLEDMEALRQERESLMHEIKQLQRTRQQLDSPTSRHPAQPPMTADFSQELISRCTESLTSQMTQLFANLEARLASPGSAIAMSTPQGKLGGVLQSQDRVEQLRQIQDQSDQMLLALDANQQKIFETLQCNLQGYQKSMAQGLEKMHGLSVQGELLFTALVNRLAEQLGRETTTTSDTQPVTVLPSNATGLRDSSLTPLPPLPLQPPETLSSAPESATDSFSSPDALPNLSSISPTSAPTLDRSIQPTPEETLLENLNSDNWEIIEELELNYPTNEPDEDDGLATFIQLDIEPSTLPASVESDPTAENLPISPSAEETGVGEASKLTSSFDSHGREIDDLYETLFGTDSSASRLRATEAEVPVATDSATPVSSQVENVLFEGLSDPAVEPTESQASNWSGTDSSDSWEVLFFEDTATQPPSESELAENQYSSEPASSSTNTNGRQGVETIAALTDLFDEMRLTHLLPTVEPHSIPEQPSEPPTANSEPPTVDVVEDNYIPALPEEDLLAMDALETELDPEVWLNQNALQQLQQDLSRFEGSEGQDLQSQDDERSLFDYSQAPLIAPEIPNSHQTNYRFLASQELLAEDWEDFVYHDLSDEDAISQNLADSPQNDSGEEIATIASDNGITQPSPSAAPESIESDFDPDLFPSEALELDHENTLSASSEAPEEIGVPRELNALEDETFVEMLWDEPVDSTTEEMISSPDLEFETNVFPQTPQDLQRENLVNNTLSDTEAERDRSQSNRLDSELIAPDHEALDEPVVEGSPAKVPPQSSPEYPPANPTDLGLNILNNQILSADMWNDAPNNTQEIVLPPEPVETQVDPLREASLDAGQQEAVAQPSGSEDPVVSEDIVMPEELVVADNEALAEVELSDRLAQEAQTSSETEFDTTLPQPKTTNPEQPNNQKGAGSGE</sequence>
<feature type="compositionally biased region" description="Low complexity" evidence="1">
    <location>
        <begin position="262"/>
        <end position="272"/>
    </location>
</feature>
<feature type="compositionally biased region" description="Polar residues" evidence="1">
    <location>
        <begin position="303"/>
        <end position="334"/>
    </location>
</feature>
<feature type="region of interest" description="Disordered" evidence="1">
    <location>
        <begin position="822"/>
        <end position="873"/>
    </location>
</feature>
<accession>A0A951PP92</accession>
<protein>
    <submittedName>
        <fullName evidence="2">Uncharacterized protein</fullName>
    </submittedName>
</protein>
<feature type="compositionally biased region" description="Pro residues" evidence="1">
    <location>
        <begin position="860"/>
        <end position="873"/>
    </location>
</feature>
<feature type="region of interest" description="Disordered" evidence="1">
    <location>
        <begin position="560"/>
        <end position="581"/>
    </location>
</feature>
<evidence type="ECO:0000256" key="1">
    <source>
        <dbReference type="SAM" id="MobiDB-lite"/>
    </source>
</evidence>
<proteinExistence type="predicted"/>
<dbReference type="AlphaFoldDB" id="A0A951PP92"/>
<feature type="region of interest" description="Disordered" evidence="1">
    <location>
        <begin position="260"/>
        <end position="334"/>
    </location>
</feature>
<organism evidence="2 3">
    <name type="scientific">Symplocastrum torsivum CPER-KK1</name>
    <dbReference type="NCBI Taxonomy" id="450513"/>
    <lineage>
        <taxon>Bacteria</taxon>
        <taxon>Bacillati</taxon>
        <taxon>Cyanobacteriota</taxon>
        <taxon>Cyanophyceae</taxon>
        <taxon>Oscillatoriophycideae</taxon>
        <taxon>Oscillatoriales</taxon>
        <taxon>Microcoleaceae</taxon>
        <taxon>Symplocastrum</taxon>
    </lineage>
</organism>